<evidence type="ECO:0000256" key="3">
    <source>
        <dbReference type="SAM" id="MobiDB-lite"/>
    </source>
</evidence>
<evidence type="ECO:0008006" key="6">
    <source>
        <dbReference type="Google" id="ProtNLM"/>
    </source>
</evidence>
<dbReference type="Pfam" id="PF01535">
    <property type="entry name" value="PPR"/>
    <property type="match status" value="1"/>
</dbReference>
<comment type="caution">
    <text evidence="4">The sequence shown here is derived from an EMBL/GenBank/DDBJ whole genome shotgun (WGS) entry which is preliminary data.</text>
</comment>
<dbReference type="PANTHER" id="PTHR47926">
    <property type="entry name" value="PENTATRICOPEPTIDE REPEAT-CONTAINING PROTEIN"/>
    <property type="match status" value="1"/>
</dbReference>
<reference evidence="4 5" key="1">
    <citation type="submission" date="2019-01" db="EMBL/GenBank/DDBJ databases">
        <title>Sequencing of cultivated peanut Arachis hypogaea provides insights into genome evolution and oil improvement.</title>
        <authorList>
            <person name="Chen X."/>
        </authorList>
    </citation>
    <scope>NUCLEOTIDE SEQUENCE [LARGE SCALE GENOMIC DNA]</scope>
    <source>
        <strain evidence="5">cv. Fuhuasheng</strain>
        <tissue evidence="4">Leaves</tissue>
    </source>
</reference>
<feature type="compositionally biased region" description="Low complexity" evidence="3">
    <location>
        <begin position="141"/>
        <end position="161"/>
    </location>
</feature>
<organism evidence="4 5">
    <name type="scientific">Arachis hypogaea</name>
    <name type="common">Peanut</name>
    <dbReference type="NCBI Taxonomy" id="3818"/>
    <lineage>
        <taxon>Eukaryota</taxon>
        <taxon>Viridiplantae</taxon>
        <taxon>Streptophyta</taxon>
        <taxon>Embryophyta</taxon>
        <taxon>Tracheophyta</taxon>
        <taxon>Spermatophyta</taxon>
        <taxon>Magnoliopsida</taxon>
        <taxon>eudicotyledons</taxon>
        <taxon>Gunneridae</taxon>
        <taxon>Pentapetalae</taxon>
        <taxon>rosids</taxon>
        <taxon>fabids</taxon>
        <taxon>Fabales</taxon>
        <taxon>Fabaceae</taxon>
        <taxon>Papilionoideae</taxon>
        <taxon>50 kb inversion clade</taxon>
        <taxon>dalbergioids sensu lato</taxon>
        <taxon>Dalbergieae</taxon>
        <taxon>Pterocarpus clade</taxon>
        <taxon>Arachis</taxon>
    </lineage>
</organism>
<dbReference type="EMBL" id="SDMP01000006">
    <property type="protein sequence ID" value="RYR54453.1"/>
    <property type="molecule type" value="Genomic_DNA"/>
</dbReference>
<evidence type="ECO:0000313" key="5">
    <source>
        <dbReference type="Proteomes" id="UP000289738"/>
    </source>
</evidence>
<gene>
    <name evidence="4" type="ORF">Ahy_A06g029733</name>
</gene>
<dbReference type="PROSITE" id="PS51375">
    <property type="entry name" value="PPR"/>
    <property type="match status" value="1"/>
</dbReference>
<accession>A0A445CU66</accession>
<dbReference type="GO" id="GO:0009451">
    <property type="term" value="P:RNA modification"/>
    <property type="evidence" value="ECO:0007669"/>
    <property type="project" value="InterPro"/>
</dbReference>
<evidence type="ECO:0000313" key="4">
    <source>
        <dbReference type="EMBL" id="RYR54453.1"/>
    </source>
</evidence>
<dbReference type="InterPro" id="IPR002885">
    <property type="entry name" value="PPR_rpt"/>
</dbReference>
<feature type="repeat" description="PPR" evidence="2">
    <location>
        <begin position="235"/>
        <end position="269"/>
    </location>
</feature>
<protein>
    <recommendedName>
        <fullName evidence="6">Pentatricopeptide repeat-containing protein</fullName>
    </recommendedName>
</protein>
<evidence type="ECO:0000256" key="1">
    <source>
        <dbReference type="ARBA" id="ARBA00022737"/>
    </source>
</evidence>
<proteinExistence type="predicted"/>
<dbReference type="NCBIfam" id="TIGR00756">
    <property type="entry name" value="PPR"/>
    <property type="match status" value="1"/>
</dbReference>
<evidence type="ECO:0000256" key="2">
    <source>
        <dbReference type="PROSITE-ProRule" id="PRU00708"/>
    </source>
</evidence>
<dbReference type="AlphaFoldDB" id="A0A445CU66"/>
<name>A0A445CU66_ARAHY</name>
<dbReference type="InterPro" id="IPR011990">
    <property type="entry name" value="TPR-like_helical_dom_sf"/>
</dbReference>
<keyword evidence="5" id="KW-1185">Reference proteome</keyword>
<dbReference type="Proteomes" id="UP000289738">
    <property type="component" value="Chromosome A06"/>
</dbReference>
<dbReference type="GO" id="GO:0003723">
    <property type="term" value="F:RNA binding"/>
    <property type="evidence" value="ECO:0007669"/>
    <property type="project" value="InterPro"/>
</dbReference>
<keyword evidence="1" id="KW-0677">Repeat</keyword>
<feature type="region of interest" description="Disordered" evidence="3">
    <location>
        <begin position="141"/>
        <end position="162"/>
    </location>
</feature>
<sequence length="328" mass="35687">MKRISGSTLSLVEWLLHSSVSGIEFRLLHEAPDRSGIEFRNNLALLPPVSLITNHLSSNVAAKLHVSLKHRFPRSLFSTIPLPPPTPPSLSLLADQCTTIHHLKQVLAQMILTARIRHDHSPTAASSPPLPSPASPISPSLLESFPPSHTHPTPSCGTPSSAPTPLAPIPITLSAFTWAIFLKACSNIPPCQPVPRFTHTCRNSGCALIPTSPMVLLCCDFARARLMFDEMPARSLSHWTTMVCGYAQNQCYDEALGLFNEMIGDGLEPNAAMLASVLSACARAGYLELGQRIHEFMKVKRFEGSDSWDGVGLHVCGEWGDFYGLEVV</sequence>
<dbReference type="InterPro" id="IPR046960">
    <property type="entry name" value="PPR_At4g14850-like_plant"/>
</dbReference>
<dbReference type="Gene3D" id="1.25.40.10">
    <property type="entry name" value="Tetratricopeptide repeat domain"/>
    <property type="match status" value="1"/>
</dbReference>